<evidence type="ECO:0000256" key="4">
    <source>
        <dbReference type="ARBA" id="ARBA00023136"/>
    </source>
</evidence>
<feature type="domain" description="Amino acid transporter transmembrane" evidence="6">
    <location>
        <begin position="126"/>
        <end position="448"/>
    </location>
</feature>
<dbReference type="InterPro" id="IPR013057">
    <property type="entry name" value="AA_transpt_TM"/>
</dbReference>
<organism evidence="7 8">
    <name type="scientific">Cylicocyclus nassatus</name>
    <name type="common">Nematode worm</name>
    <dbReference type="NCBI Taxonomy" id="53992"/>
    <lineage>
        <taxon>Eukaryota</taxon>
        <taxon>Metazoa</taxon>
        <taxon>Ecdysozoa</taxon>
        <taxon>Nematoda</taxon>
        <taxon>Chromadorea</taxon>
        <taxon>Rhabditida</taxon>
        <taxon>Rhabditina</taxon>
        <taxon>Rhabditomorpha</taxon>
        <taxon>Strongyloidea</taxon>
        <taxon>Strongylidae</taxon>
        <taxon>Cylicocyclus</taxon>
    </lineage>
</organism>
<evidence type="ECO:0000256" key="5">
    <source>
        <dbReference type="SAM" id="Phobius"/>
    </source>
</evidence>
<feature type="transmembrane region" description="Helical" evidence="5">
    <location>
        <begin position="349"/>
        <end position="371"/>
    </location>
</feature>
<feature type="transmembrane region" description="Helical" evidence="5">
    <location>
        <begin position="208"/>
        <end position="227"/>
    </location>
</feature>
<keyword evidence="8" id="KW-1185">Reference proteome</keyword>
<keyword evidence="3 5" id="KW-1133">Transmembrane helix</keyword>
<protein>
    <recommendedName>
        <fullName evidence="6">Amino acid transporter transmembrane domain-containing protein</fullName>
    </recommendedName>
</protein>
<evidence type="ECO:0000256" key="1">
    <source>
        <dbReference type="ARBA" id="ARBA00004141"/>
    </source>
</evidence>
<dbReference type="AlphaFoldDB" id="A0AA36HCX8"/>
<accession>A0AA36HCX8</accession>
<evidence type="ECO:0000256" key="3">
    <source>
        <dbReference type="ARBA" id="ARBA00022989"/>
    </source>
</evidence>
<feature type="transmembrane region" description="Helical" evidence="5">
    <location>
        <begin position="392"/>
        <end position="414"/>
    </location>
</feature>
<feature type="transmembrane region" description="Helical" evidence="5">
    <location>
        <begin position="7"/>
        <end position="27"/>
    </location>
</feature>
<sequence length="494" mass="55187">MVEKKIGSIYAFINLFKATLGVGAFAMPQAFKLAGFWTGLVLTVVIGFINAHGMMKIVQSAQFLVAKRLNLKSTPNGGAKVYPESTYDYIEADTGEDQPVTLRKLTLVKEDGNDENQKQIFTVESEIKKEVEEETEEVNFDYGEMAGEAFASNDSPKLRKFGKPAMIFVNVVLICLQLGLSSAFYIFVVDHAKEMVDHISGKDFNRKNMFFVVLPFFFLIASVSNVVFMSLIGLAGIVLLMVPLVILYVRMFQMSHLPIGKLTGFSNIEGFFMSCGNIIFAYIGQGVLLGIENKMKKPKQMLGLLGVISTSMFLVTLFNTATGLLGYITYGEDLKGSITLNLTNKPLDFSVKIMLMVMTYFSYNLIIFPIVDTLFPLMEKYLQDKGRGRFTIGLVHYAFRWLIAIVSFAIAIAIPNFKDIIPLIGTLTGTLLALFLPPLLHMTIPNRTHLFPTHNLFFNATAVQATSAFIRTFQAWLRLAHKKSFASKNFEEPL</sequence>
<dbReference type="EMBL" id="CATQJL010000316">
    <property type="protein sequence ID" value="CAJ0608446.1"/>
    <property type="molecule type" value="Genomic_DNA"/>
</dbReference>
<dbReference type="Pfam" id="PF01490">
    <property type="entry name" value="Aa_trans"/>
    <property type="match status" value="2"/>
</dbReference>
<proteinExistence type="predicted"/>
<comment type="subcellular location">
    <subcellularLocation>
        <location evidence="1">Membrane</location>
        <topology evidence="1">Multi-pass membrane protein</topology>
    </subcellularLocation>
</comment>
<evidence type="ECO:0000256" key="2">
    <source>
        <dbReference type="ARBA" id="ARBA00022692"/>
    </source>
</evidence>
<feature type="transmembrane region" description="Helical" evidence="5">
    <location>
        <begin position="234"/>
        <end position="251"/>
    </location>
</feature>
<dbReference type="GO" id="GO:0005774">
    <property type="term" value="C:vacuolar membrane"/>
    <property type="evidence" value="ECO:0007669"/>
    <property type="project" value="TreeGrafter"/>
</dbReference>
<gene>
    <name evidence="7" type="ORF">CYNAS_LOCUS20429</name>
</gene>
<evidence type="ECO:0000313" key="7">
    <source>
        <dbReference type="EMBL" id="CAJ0608446.1"/>
    </source>
</evidence>
<keyword evidence="2 5" id="KW-0812">Transmembrane</keyword>
<feature type="transmembrane region" description="Helical" evidence="5">
    <location>
        <begin position="271"/>
        <end position="291"/>
    </location>
</feature>
<feature type="transmembrane region" description="Helical" evidence="5">
    <location>
        <begin position="420"/>
        <end position="440"/>
    </location>
</feature>
<name>A0AA36HCX8_CYLNA</name>
<feature type="domain" description="Amino acid transporter transmembrane" evidence="6">
    <location>
        <begin position="5"/>
        <end position="64"/>
    </location>
</feature>
<dbReference type="PANTHER" id="PTHR22950">
    <property type="entry name" value="AMINO ACID TRANSPORTER"/>
    <property type="match status" value="1"/>
</dbReference>
<keyword evidence="4 5" id="KW-0472">Membrane</keyword>
<reference evidence="7" key="1">
    <citation type="submission" date="2023-07" db="EMBL/GenBank/DDBJ databases">
        <authorList>
            <consortium name="CYATHOMIX"/>
        </authorList>
    </citation>
    <scope>NUCLEOTIDE SEQUENCE</scope>
    <source>
        <strain evidence="7">N/A</strain>
    </source>
</reference>
<feature type="transmembrane region" description="Helical" evidence="5">
    <location>
        <begin position="33"/>
        <end position="51"/>
    </location>
</feature>
<dbReference type="GO" id="GO:0015179">
    <property type="term" value="F:L-amino acid transmembrane transporter activity"/>
    <property type="evidence" value="ECO:0007669"/>
    <property type="project" value="TreeGrafter"/>
</dbReference>
<evidence type="ECO:0000313" key="8">
    <source>
        <dbReference type="Proteomes" id="UP001176961"/>
    </source>
</evidence>
<feature type="transmembrane region" description="Helical" evidence="5">
    <location>
        <begin position="303"/>
        <end position="329"/>
    </location>
</feature>
<comment type="caution">
    <text evidence="7">The sequence shown here is derived from an EMBL/GenBank/DDBJ whole genome shotgun (WGS) entry which is preliminary data.</text>
</comment>
<dbReference type="Proteomes" id="UP001176961">
    <property type="component" value="Unassembled WGS sequence"/>
</dbReference>
<feature type="transmembrane region" description="Helical" evidence="5">
    <location>
        <begin position="167"/>
        <end position="188"/>
    </location>
</feature>
<dbReference type="PANTHER" id="PTHR22950:SF217">
    <property type="entry name" value="AMINO ACID TRANSPORTER TRANSMEMBRANE DOMAIN-CONTAINING PROTEIN"/>
    <property type="match status" value="1"/>
</dbReference>
<evidence type="ECO:0000259" key="6">
    <source>
        <dbReference type="Pfam" id="PF01490"/>
    </source>
</evidence>